<dbReference type="GO" id="GO:0005737">
    <property type="term" value="C:cytoplasm"/>
    <property type="evidence" value="ECO:0007669"/>
    <property type="project" value="EnsemblFungi"/>
</dbReference>
<keyword evidence="8" id="KW-1185">Reference proteome</keyword>
<dbReference type="InterPro" id="IPR001406">
    <property type="entry name" value="PsdUridine_synth_TruA"/>
</dbReference>
<evidence type="ECO:0000256" key="3">
    <source>
        <dbReference type="ARBA" id="ARBA00022694"/>
    </source>
</evidence>
<dbReference type="Pfam" id="PF01416">
    <property type="entry name" value="PseudoU_synth_1"/>
    <property type="match status" value="1"/>
</dbReference>
<dbReference type="GO" id="GO:0003723">
    <property type="term" value="F:RNA binding"/>
    <property type="evidence" value="ECO:0007669"/>
    <property type="project" value="InterPro"/>
</dbReference>
<dbReference type="AlphaFoldDB" id="A0A1E4U281"/>
<keyword evidence="3" id="KW-0819">tRNA processing</keyword>
<dbReference type="GO" id="GO:0005634">
    <property type="term" value="C:nucleus"/>
    <property type="evidence" value="ECO:0007669"/>
    <property type="project" value="UniProtKB-SubCell"/>
</dbReference>
<dbReference type="GO" id="GO:0031119">
    <property type="term" value="P:tRNA pseudouridine synthesis"/>
    <property type="evidence" value="ECO:0007669"/>
    <property type="project" value="EnsemblFungi"/>
</dbReference>
<keyword evidence="4" id="KW-0413">Isomerase</keyword>
<evidence type="ECO:0000313" key="7">
    <source>
        <dbReference type="EMBL" id="ODV98099.1"/>
    </source>
</evidence>
<dbReference type="InterPro" id="IPR041707">
    <property type="entry name" value="Pus3-like"/>
</dbReference>
<keyword evidence="5" id="KW-0539">Nucleus</keyword>
<dbReference type="FunFam" id="3.30.70.660:FF:000012">
    <property type="entry name" value="tRNA pseudouridine synthase"/>
    <property type="match status" value="1"/>
</dbReference>
<dbReference type="Gene3D" id="3.30.70.660">
    <property type="entry name" value="Pseudouridine synthase I, catalytic domain, C-terminal subdomain"/>
    <property type="match status" value="1"/>
</dbReference>
<proteinExistence type="inferred from homology"/>
<dbReference type="EMBL" id="KV454011">
    <property type="protein sequence ID" value="ODV98099.1"/>
    <property type="molecule type" value="Genomic_DNA"/>
</dbReference>
<evidence type="ECO:0000256" key="4">
    <source>
        <dbReference type="ARBA" id="ARBA00023235"/>
    </source>
</evidence>
<dbReference type="SUPFAM" id="SSF55120">
    <property type="entry name" value="Pseudouridine synthase"/>
    <property type="match status" value="1"/>
</dbReference>
<dbReference type="Proteomes" id="UP000094236">
    <property type="component" value="Unassembled WGS sequence"/>
</dbReference>
<dbReference type="InterPro" id="IPR020094">
    <property type="entry name" value="TruA/RsuA/RluB/E/F_N"/>
</dbReference>
<dbReference type="HAMAP" id="MF_00171">
    <property type="entry name" value="TruA"/>
    <property type="match status" value="1"/>
</dbReference>
<dbReference type="InterPro" id="IPR020095">
    <property type="entry name" value="PsdUridine_synth_TruA_C"/>
</dbReference>
<comment type="subcellular location">
    <subcellularLocation>
        <location evidence="1">Nucleus</location>
    </subcellularLocation>
</comment>
<dbReference type="CDD" id="cd02569">
    <property type="entry name" value="PseudoU_synth_ScPus3"/>
    <property type="match status" value="1"/>
</dbReference>
<dbReference type="InterPro" id="IPR020097">
    <property type="entry name" value="PsdUridine_synth_TruA_a/b_dom"/>
</dbReference>
<dbReference type="PANTHER" id="PTHR11142">
    <property type="entry name" value="PSEUDOURIDYLATE SYNTHASE"/>
    <property type="match status" value="1"/>
</dbReference>
<reference evidence="8" key="1">
    <citation type="submission" date="2016-05" db="EMBL/GenBank/DDBJ databases">
        <title>Comparative genomics of biotechnologically important yeasts.</title>
        <authorList>
            <consortium name="DOE Joint Genome Institute"/>
            <person name="Riley R."/>
            <person name="Haridas S."/>
            <person name="Wolfe K.H."/>
            <person name="Lopes M.R."/>
            <person name="Hittinger C.T."/>
            <person name="Goker M."/>
            <person name="Salamov A."/>
            <person name="Wisecaver J."/>
            <person name="Long T.M."/>
            <person name="Aerts A.L."/>
            <person name="Barry K."/>
            <person name="Choi C."/>
            <person name="Clum A."/>
            <person name="Coughlan A.Y."/>
            <person name="Deshpande S."/>
            <person name="Douglass A.P."/>
            <person name="Hanson S.J."/>
            <person name="Klenk H.-P."/>
            <person name="Labutti K."/>
            <person name="Lapidus A."/>
            <person name="Lindquist E."/>
            <person name="Lipzen A."/>
            <person name="Meier-Kolthoff J.P."/>
            <person name="Ohm R.A."/>
            <person name="Otillar R.P."/>
            <person name="Pangilinan J."/>
            <person name="Peng Y."/>
            <person name="Rokas A."/>
            <person name="Rosa C.A."/>
            <person name="Scheuner C."/>
            <person name="Sibirny A.A."/>
            <person name="Slot J.C."/>
            <person name="Stielow J.B."/>
            <person name="Sun H."/>
            <person name="Kurtzman C.P."/>
            <person name="Blackwell M."/>
            <person name="Grigoriev I.V."/>
            <person name="Jeffries T.W."/>
        </authorList>
    </citation>
    <scope>NUCLEOTIDE SEQUENCE [LARGE SCALE GENOMIC DNA]</scope>
    <source>
        <strain evidence="8">NRRL Y-2460</strain>
    </source>
</reference>
<name>A0A1E4U281_PACTA</name>
<sequence>MSPYNKDRKEEIEYEKWTKKQLIKRILELENGSPPVPQNIAQNGPALKTLANDNDNGNGNVAITTENGQLKKKKVFNLEDHNSRLIALKFAYLGWNYQGLAFQKSETDLPTVEYQILKALNLTKMVSGIDPANCSFSRCGRTDKGVSAMNQVISLKVRSNLTPEEQKDPTNDSRELDYVNILNQVLPSDIKFHAVCLRPPVGFDARFSCKYRHYKYIFEKRNLDIKAMSIAASKFEGVHDFRNFCKIDGSKQITNFIREIFSAKIEKLKENDDDYYIFNLKGSAFLWHQVRCMMAILFSIGQKLEKPEIIDDLMNIEKFPKKPVYAMAHDIPLVYYDCEFDDVEWTTPLNVAKESRSNAGLRALKFDYNLKSLISNMMYDTSVKHRAELEDRITINNGDGKGRNSKVYVPLANRDSIDTPEVINEKWITKRKKRKLEDGEDDGNE</sequence>
<organism evidence="7 8">
    <name type="scientific">Pachysolen tannophilus NRRL Y-2460</name>
    <dbReference type="NCBI Taxonomy" id="669874"/>
    <lineage>
        <taxon>Eukaryota</taxon>
        <taxon>Fungi</taxon>
        <taxon>Dikarya</taxon>
        <taxon>Ascomycota</taxon>
        <taxon>Saccharomycotina</taxon>
        <taxon>Pichiomycetes</taxon>
        <taxon>Pachysolenaceae</taxon>
        <taxon>Pachysolen</taxon>
    </lineage>
</organism>
<dbReference type="NCBIfam" id="TIGR00071">
    <property type="entry name" value="hisT_truA"/>
    <property type="match status" value="1"/>
</dbReference>
<evidence type="ECO:0000256" key="2">
    <source>
        <dbReference type="ARBA" id="ARBA00009375"/>
    </source>
</evidence>
<gene>
    <name evidence="7" type="ORF">PACTADRAFT_73727</name>
</gene>
<dbReference type="FunFam" id="3.30.70.580:FF:000020">
    <property type="entry name" value="tRNA pseudouridine synthase"/>
    <property type="match status" value="1"/>
</dbReference>
<evidence type="ECO:0000259" key="6">
    <source>
        <dbReference type="Pfam" id="PF01416"/>
    </source>
</evidence>
<dbReference type="Gene3D" id="3.30.70.580">
    <property type="entry name" value="Pseudouridine synthase I, catalytic domain, N-terminal subdomain"/>
    <property type="match status" value="1"/>
</dbReference>
<dbReference type="InterPro" id="IPR020103">
    <property type="entry name" value="PsdUridine_synth_cat_dom_sf"/>
</dbReference>
<comment type="similarity">
    <text evidence="2">Belongs to the tRNA pseudouridine synthase TruA family.</text>
</comment>
<dbReference type="GO" id="GO:0009982">
    <property type="term" value="F:pseudouridine synthase activity"/>
    <property type="evidence" value="ECO:0007669"/>
    <property type="project" value="EnsemblFungi"/>
</dbReference>
<dbReference type="OrthoDB" id="25767at2759"/>
<evidence type="ECO:0000313" key="8">
    <source>
        <dbReference type="Proteomes" id="UP000094236"/>
    </source>
</evidence>
<protein>
    <recommendedName>
        <fullName evidence="6">Pseudouridine synthase I TruA alpha/beta domain-containing protein</fullName>
    </recommendedName>
</protein>
<evidence type="ECO:0000256" key="1">
    <source>
        <dbReference type="ARBA" id="ARBA00004123"/>
    </source>
</evidence>
<dbReference type="PANTHER" id="PTHR11142:SF5">
    <property type="entry name" value="TRNA PSEUDOURIDINE(38_39) SYNTHASE"/>
    <property type="match status" value="1"/>
</dbReference>
<evidence type="ECO:0000256" key="5">
    <source>
        <dbReference type="ARBA" id="ARBA00023242"/>
    </source>
</evidence>
<accession>A0A1E4U281</accession>
<feature type="domain" description="Pseudouridine synthase I TruA alpha/beta" evidence="6">
    <location>
        <begin position="231"/>
        <end position="341"/>
    </location>
</feature>
<dbReference type="STRING" id="669874.A0A1E4U281"/>
<dbReference type="GO" id="GO:1990481">
    <property type="term" value="P:mRNA pseudouridine synthesis"/>
    <property type="evidence" value="ECO:0007669"/>
    <property type="project" value="EnsemblFungi"/>
</dbReference>